<name>A0A1I0T031_9NOCA</name>
<reference evidence="1 2" key="1">
    <citation type="submission" date="2016-10" db="EMBL/GenBank/DDBJ databases">
        <authorList>
            <person name="de Groot N.N."/>
        </authorList>
    </citation>
    <scope>NUCLEOTIDE SEQUENCE [LARGE SCALE GENOMIC DNA]</scope>
    <source>
        <strain evidence="1 2">DSM 44908</strain>
    </source>
</reference>
<dbReference type="AlphaFoldDB" id="A0A1I0T031"/>
<evidence type="ECO:0000313" key="2">
    <source>
        <dbReference type="Proteomes" id="UP000182054"/>
    </source>
</evidence>
<dbReference type="RefSeq" id="WP_139203844.1">
    <property type="nucleotide sequence ID" value="NZ_FOJN01000003.1"/>
</dbReference>
<dbReference type="GeneID" id="85485072"/>
<evidence type="ECO:0000313" key="1">
    <source>
        <dbReference type="EMBL" id="SFA45111.1"/>
    </source>
</evidence>
<accession>A0A1I0T031</accession>
<proteinExistence type="predicted"/>
<dbReference type="EMBL" id="FOJN01000003">
    <property type="protein sequence ID" value="SFA45111.1"/>
    <property type="molecule type" value="Genomic_DNA"/>
</dbReference>
<dbReference type="Proteomes" id="UP000182054">
    <property type="component" value="Unassembled WGS sequence"/>
</dbReference>
<sequence length="89" mass="9443">MSRTVTVTGDFETAARAAVAAAALRVREHALRQVTAYTARAEQAAADPESSTEAAHRDGVAYWACTARENGATEEQITAAEQAAPRLVR</sequence>
<protein>
    <submittedName>
        <fullName evidence="1">Uncharacterized protein</fullName>
    </submittedName>
</protein>
<organism evidence="1 2">
    <name type="scientific">Rhodococcoides kroppenstedtii</name>
    <dbReference type="NCBI Taxonomy" id="293050"/>
    <lineage>
        <taxon>Bacteria</taxon>
        <taxon>Bacillati</taxon>
        <taxon>Actinomycetota</taxon>
        <taxon>Actinomycetes</taxon>
        <taxon>Mycobacteriales</taxon>
        <taxon>Nocardiaceae</taxon>
        <taxon>Rhodococcoides</taxon>
    </lineage>
</organism>
<gene>
    <name evidence="1" type="ORF">SAMN05444374_103222</name>
</gene>